<sequence length="50" mass="5163">MNALLVLILCTLLVANHSVEDKTTTSSTPMSTGSEPSMTIIPVPVVPVPG</sequence>
<dbReference type="EMBL" id="UYJE01005564">
    <property type="protein sequence ID" value="VDI38249.1"/>
    <property type="molecule type" value="Genomic_DNA"/>
</dbReference>
<keyword evidence="2" id="KW-0732">Signal</keyword>
<name>A0A8B6ETW5_MYTGA</name>
<protein>
    <submittedName>
        <fullName evidence="3">Uncharacterized protein</fullName>
    </submittedName>
</protein>
<evidence type="ECO:0000256" key="2">
    <source>
        <dbReference type="SAM" id="SignalP"/>
    </source>
</evidence>
<feature type="region of interest" description="Disordered" evidence="1">
    <location>
        <begin position="20"/>
        <end position="40"/>
    </location>
</feature>
<proteinExistence type="predicted"/>
<keyword evidence="4" id="KW-1185">Reference proteome</keyword>
<evidence type="ECO:0000313" key="4">
    <source>
        <dbReference type="Proteomes" id="UP000596742"/>
    </source>
</evidence>
<feature type="compositionally biased region" description="Low complexity" evidence="1">
    <location>
        <begin position="24"/>
        <end position="40"/>
    </location>
</feature>
<comment type="caution">
    <text evidence="3">The sequence shown here is derived from an EMBL/GenBank/DDBJ whole genome shotgun (WGS) entry which is preliminary data.</text>
</comment>
<reference evidence="3" key="1">
    <citation type="submission" date="2018-11" db="EMBL/GenBank/DDBJ databases">
        <authorList>
            <person name="Alioto T."/>
            <person name="Alioto T."/>
        </authorList>
    </citation>
    <scope>NUCLEOTIDE SEQUENCE</scope>
</reference>
<organism evidence="3 4">
    <name type="scientific">Mytilus galloprovincialis</name>
    <name type="common">Mediterranean mussel</name>
    <dbReference type="NCBI Taxonomy" id="29158"/>
    <lineage>
        <taxon>Eukaryota</taxon>
        <taxon>Metazoa</taxon>
        <taxon>Spiralia</taxon>
        <taxon>Lophotrochozoa</taxon>
        <taxon>Mollusca</taxon>
        <taxon>Bivalvia</taxon>
        <taxon>Autobranchia</taxon>
        <taxon>Pteriomorphia</taxon>
        <taxon>Mytilida</taxon>
        <taxon>Mytiloidea</taxon>
        <taxon>Mytilidae</taxon>
        <taxon>Mytilinae</taxon>
        <taxon>Mytilus</taxon>
    </lineage>
</organism>
<gene>
    <name evidence="3" type="ORF">MGAL_10B046972</name>
</gene>
<feature type="chain" id="PRO_5032737175" evidence="2">
    <location>
        <begin position="19"/>
        <end position="50"/>
    </location>
</feature>
<evidence type="ECO:0000313" key="3">
    <source>
        <dbReference type="EMBL" id="VDI38249.1"/>
    </source>
</evidence>
<dbReference type="Proteomes" id="UP000596742">
    <property type="component" value="Unassembled WGS sequence"/>
</dbReference>
<evidence type="ECO:0000256" key="1">
    <source>
        <dbReference type="SAM" id="MobiDB-lite"/>
    </source>
</evidence>
<feature type="signal peptide" evidence="2">
    <location>
        <begin position="1"/>
        <end position="18"/>
    </location>
</feature>
<accession>A0A8B6ETW5</accession>
<dbReference type="AlphaFoldDB" id="A0A8B6ETW5"/>